<dbReference type="NCBIfam" id="NF003964">
    <property type="entry name" value="PRK05456.1"/>
    <property type="match status" value="1"/>
</dbReference>
<dbReference type="InterPro" id="IPR022281">
    <property type="entry name" value="ATP-dep_Prtase_HsIV_su"/>
</dbReference>
<evidence type="ECO:0000256" key="4">
    <source>
        <dbReference type="ARBA" id="ARBA00022670"/>
    </source>
</evidence>
<sequence>MQATTILAVVHNGQVAMAGDGQVTFGEMVLKNTARKIRTLYNGQVLAGFAGAVADALNLFEKFEGQLEQYHGNLRKAAVELTKEWRTDRMLRRLEAQLLVADKNTVLILSGDGDVVEPDEKIAAIGSGSSYALAAAKALLRNTDLDAAQIAERSLQIAGEMCIFTNTYITVKVAPPAESEEQGDSEEQEDEELSGSSYDGGNI</sequence>
<dbReference type="Gene3D" id="3.60.20.10">
    <property type="entry name" value="Glutamine Phosphoribosylpyrophosphate, subunit 1, domain 1"/>
    <property type="match status" value="1"/>
</dbReference>
<dbReference type="GO" id="GO:0046872">
    <property type="term" value="F:metal ion binding"/>
    <property type="evidence" value="ECO:0007669"/>
    <property type="project" value="UniProtKB-KW"/>
</dbReference>
<dbReference type="Pfam" id="PF00227">
    <property type="entry name" value="Proteasome"/>
    <property type="match status" value="1"/>
</dbReference>
<dbReference type="GO" id="GO:0009376">
    <property type="term" value="C:HslUV protease complex"/>
    <property type="evidence" value="ECO:0007669"/>
    <property type="project" value="UniProtKB-UniRule"/>
</dbReference>
<dbReference type="InterPro" id="IPR001353">
    <property type="entry name" value="Proteasome_sua/b"/>
</dbReference>
<reference evidence="10 11" key="1">
    <citation type="submission" date="2020-06" db="EMBL/GenBank/DDBJ databases">
        <title>Anoxygenic phototrophic Chloroflexota member uses a Type I reaction center.</title>
        <authorList>
            <person name="Tsuji J.M."/>
            <person name="Shaw N.A."/>
            <person name="Nagashima S."/>
            <person name="Venkiteswaran J."/>
            <person name="Schiff S.L."/>
            <person name="Hanada S."/>
            <person name="Tank M."/>
            <person name="Neufeld J.D."/>
        </authorList>
    </citation>
    <scope>NUCLEOTIDE SEQUENCE [LARGE SCALE GENOMIC DNA]</scope>
    <source>
        <strain evidence="10">L227-S17</strain>
    </source>
</reference>
<evidence type="ECO:0000256" key="2">
    <source>
        <dbReference type="ARBA" id="ARBA00006053"/>
    </source>
</evidence>
<dbReference type="GO" id="GO:0004298">
    <property type="term" value="F:threonine-type endopeptidase activity"/>
    <property type="evidence" value="ECO:0007669"/>
    <property type="project" value="UniProtKB-KW"/>
</dbReference>
<feature type="binding site" evidence="8">
    <location>
        <position position="159"/>
    </location>
    <ligand>
        <name>Na(+)</name>
        <dbReference type="ChEBI" id="CHEBI:29101"/>
    </ligand>
</feature>
<dbReference type="EC" id="3.4.25.2" evidence="8"/>
<dbReference type="PROSITE" id="PS51476">
    <property type="entry name" value="PROTEASOME_BETA_2"/>
    <property type="match status" value="1"/>
</dbReference>
<dbReference type="HAMAP" id="MF_00248">
    <property type="entry name" value="HslV"/>
    <property type="match status" value="1"/>
</dbReference>
<evidence type="ECO:0000256" key="9">
    <source>
        <dbReference type="SAM" id="MobiDB-lite"/>
    </source>
</evidence>
<dbReference type="GO" id="GO:0051603">
    <property type="term" value="P:proteolysis involved in protein catabolic process"/>
    <property type="evidence" value="ECO:0007669"/>
    <property type="project" value="InterPro"/>
</dbReference>
<organism evidence="10 11">
    <name type="scientific">Candidatus Chlorohelix allophototropha</name>
    <dbReference type="NCBI Taxonomy" id="3003348"/>
    <lineage>
        <taxon>Bacteria</taxon>
        <taxon>Bacillati</taxon>
        <taxon>Chloroflexota</taxon>
        <taxon>Chloroflexia</taxon>
        <taxon>Candidatus Chloroheliales</taxon>
        <taxon>Candidatus Chloroheliaceae</taxon>
        <taxon>Candidatus Chlorohelix</taxon>
    </lineage>
</organism>
<evidence type="ECO:0000256" key="1">
    <source>
        <dbReference type="ARBA" id="ARBA00004496"/>
    </source>
</evidence>
<accession>A0A8T7M7N3</accession>
<dbReference type="NCBIfam" id="TIGR03692">
    <property type="entry name" value="ATP_dep_HslV"/>
    <property type="match status" value="1"/>
</dbReference>
<evidence type="ECO:0000256" key="5">
    <source>
        <dbReference type="ARBA" id="ARBA00022723"/>
    </source>
</evidence>
<keyword evidence="3 8" id="KW-0963">Cytoplasm</keyword>
<feature type="active site" evidence="8">
    <location>
        <position position="4"/>
    </location>
</feature>
<comment type="function">
    <text evidence="8">Protease subunit of a proteasome-like degradation complex believed to be a general protein degrading machinery.</text>
</comment>
<dbReference type="InterPro" id="IPR023333">
    <property type="entry name" value="Proteasome_suB-type"/>
</dbReference>
<keyword evidence="6 8" id="KW-0378">Hydrolase</keyword>
<dbReference type="PIRSF" id="PIRSF039093">
    <property type="entry name" value="HslV"/>
    <property type="match status" value="1"/>
</dbReference>
<comment type="caution">
    <text evidence="10">The sequence shown here is derived from an EMBL/GenBank/DDBJ whole genome shotgun (WGS) entry which is preliminary data.</text>
</comment>
<keyword evidence="7 8" id="KW-0915">Sodium</keyword>
<keyword evidence="8" id="KW-0021">Allosteric enzyme</keyword>
<evidence type="ECO:0000313" key="11">
    <source>
        <dbReference type="Proteomes" id="UP000521676"/>
    </source>
</evidence>
<comment type="similarity">
    <text evidence="2 8">Belongs to the peptidase T1B family. HslV subfamily.</text>
</comment>
<keyword evidence="8" id="KW-0888">Threonine protease</keyword>
<feature type="region of interest" description="Disordered" evidence="9">
    <location>
        <begin position="175"/>
        <end position="203"/>
    </location>
</feature>
<dbReference type="AlphaFoldDB" id="A0A8T7M7N3"/>
<evidence type="ECO:0000256" key="8">
    <source>
        <dbReference type="HAMAP-Rule" id="MF_00248"/>
    </source>
</evidence>
<dbReference type="PANTHER" id="PTHR32194">
    <property type="entry name" value="METALLOPROTEASE TLDD"/>
    <property type="match status" value="1"/>
</dbReference>
<dbReference type="PANTHER" id="PTHR32194:SF0">
    <property type="entry name" value="ATP-DEPENDENT PROTEASE SUBUNIT HSLV"/>
    <property type="match status" value="1"/>
</dbReference>
<proteinExistence type="inferred from homology"/>
<dbReference type="InterPro" id="IPR029055">
    <property type="entry name" value="Ntn_hydrolases_N"/>
</dbReference>
<dbReference type="CDD" id="cd01913">
    <property type="entry name" value="protease_HslV"/>
    <property type="match status" value="1"/>
</dbReference>
<comment type="catalytic activity">
    <reaction evidence="8">
        <text>ATP-dependent cleavage of peptide bonds with broad specificity.</text>
        <dbReference type="EC" id="3.4.25.2"/>
    </reaction>
</comment>
<feature type="compositionally biased region" description="Acidic residues" evidence="9">
    <location>
        <begin position="178"/>
        <end position="193"/>
    </location>
</feature>
<evidence type="ECO:0000256" key="7">
    <source>
        <dbReference type="ARBA" id="ARBA00023053"/>
    </source>
</evidence>
<feature type="binding site" evidence="8">
    <location>
        <position position="162"/>
    </location>
    <ligand>
        <name>Na(+)</name>
        <dbReference type="ChEBI" id="CHEBI:29101"/>
    </ligand>
</feature>
<comment type="subcellular location">
    <subcellularLocation>
        <location evidence="1 8">Cytoplasm</location>
    </subcellularLocation>
</comment>
<gene>
    <name evidence="8 10" type="primary">hslV</name>
    <name evidence="10" type="ORF">HXX08_19970</name>
</gene>
<evidence type="ECO:0000256" key="3">
    <source>
        <dbReference type="ARBA" id="ARBA00022490"/>
    </source>
</evidence>
<evidence type="ECO:0000313" key="10">
    <source>
        <dbReference type="EMBL" id="NWJ48140.1"/>
    </source>
</evidence>
<keyword evidence="4 8" id="KW-0645">Protease</keyword>
<dbReference type="EMBL" id="JACATZ010000003">
    <property type="protein sequence ID" value="NWJ48140.1"/>
    <property type="molecule type" value="Genomic_DNA"/>
</dbReference>
<dbReference type="GO" id="GO:0005839">
    <property type="term" value="C:proteasome core complex"/>
    <property type="evidence" value="ECO:0007669"/>
    <property type="project" value="InterPro"/>
</dbReference>
<evidence type="ECO:0000256" key="6">
    <source>
        <dbReference type="ARBA" id="ARBA00022801"/>
    </source>
</evidence>
<dbReference type="Proteomes" id="UP000521676">
    <property type="component" value="Unassembled WGS sequence"/>
</dbReference>
<dbReference type="SUPFAM" id="SSF56235">
    <property type="entry name" value="N-terminal nucleophile aminohydrolases (Ntn hydrolases)"/>
    <property type="match status" value="1"/>
</dbReference>
<keyword evidence="5 8" id="KW-0479">Metal-binding</keyword>
<name>A0A8T7M7N3_9CHLR</name>
<feature type="binding site" evidence="8">
    <location>
        <position position="165"/>
    </location>
    <ligand>
        <name>Na(+)</name>
        <dbReference type="ChEBI" id="CHEBI:29101"/>
    </ligand>
</feature>
<comment type="subunit">
    <text evidence="8">A double ring-shaped homohexamer of HslV is capped on each side by a ring-shaped HslU homohexamer. The assembly of the HslU/HslV complex is dependent on binding of ATP.</text>
</comment>
<protein>
    <recommendedName>
        <fullName evidence="8">ATP-dependent protease subunit HslV</fullName>
        <ecNumber evidence="8">3.4.25.2</ecNumber>
    </recommendedName>
</protein>
<comment type="activity regulation">
    <text evidence="8">Allosterically activated by HslU binding.</text>
</comment>